<accession>A0A1Y1ZYR7</accession>
<name>A0A1Y1ZYR7_9PLEO</name>
<proteinExistence type="predicted"/>
<organism evidence="1 2">
    <name type="scientific">Clohesyomyces aquaticus</name>
    <dbReference type="NCBI Taxonomy" id="1231657"/>
    <lineage>
        <taxon>Eukaryota</taxon>
        <taxon>Fungi</taxon>
        <taxon>Dikarya</taxon>
        <taxon>Ascomycota</taxon>
        <taxon>Pezizomycotina</taxon>
        <taxon>Dothideomycetes</taxon>
        <taxon>Pleosporomycetidae</taxon>
        <taxon>Pleosporales</taxon>
        <taxon>Lindgomycetaceae</taxon>
        <taxon>Clohesyomyces</taxon>
    </lineage>
</organism>
<evidence type="ECO:0000313" key="2">
    <source>
        <dbReference type="Proteomes" id="UP000193144"/>
    </source>
</evidence>
<dbReference type="STRING" id="1231657.A0A1Y1ZYR7"/>
<dbReference type="AlphaFoldDB" id="A0A1Y1ZYR7"/>
<dbReference type="EMBL" id="MCFA01000025">
    <property type="protein sequence ID" value="ORY15386.1"/>
    <property type="molecule type" value="Genomic_DNA"/>
</dbReference>
<keyword evidence="2" id="KW-1185">Reference proteome</keyword>
<dbReference type="OrthoDB" id="428577at2759"/>
<protein>
    <submittedName>
        <fullName evidence="1">Uncharacterized protein</fullName>
    </submittedName>
</protein>
<evidence type="ECO:0000313" key="1">
    <source>
        <dbReference type="EMBL" id="ORY15386.1"/>
    </source>
</evidence>
<gene>
    <name evidence="1" type="ORF">BCR34DRAFT_598373</name>
</gene>
<reference evidence="1 2" key="1">
    <citation type="submission" date="2016-07" db="EMBL/GenBank/DDBJ databases">
        <title>Pervasive Adenine N6-methylation of Active Genes in Fungi.</title>
        <authorList>
            <consortium name="DOE Joint Genome Institute"/>
            <person name="Mondo S.J."/>
            <person name="Dannebaum R.O."/>
            <person name="Kuo R.C."/>
            <person name="Labutti K."/>
            <person name="Haridas S."/>
            <person name="Kuo A."/>
            <person name="Salamov A."/>
            <person name="Ahrendt S.R."/>
            <person name="Lipzen A."/>
            <person name="Sullivan W."/>
            <person name="Andreopoulos W.B."/>
            <person name="Clum A."/>
            <person name="Lindquist E."/>
            <person name="Daum C."/>
            <person name="Ramamoorthy G.K."/>
            <person name="Gryganskyi A."/>
            <person name="Culley D."/>
            <person name="Magnuson J.K."/>
            <person name="James T.Y."/>
            <person name="O'Malley M.A."/>
            <person name="Stajich J.E."/>
            <person name="Spatafora J.W."/>
            <person name="Visel A."/>
            <person name="Grigoriev I.V."/>
        </authorList>
    </citation>
    <scope>NUCLEOTIDE SEQUENCE [LARGE SCALE GENOMIC DNA]</scope>
    <source>
        <strain evidence="1 2">CBS 115471</strain>
    </source>
</reference>
<sequence length="304" mass="33683">MSYSASYPMSCDLKDSNTVAFNGDLHISFRRTVRVPDNKKALFLPPALGGFPLESESRHADKLPTSMVAEGSVFVSMYQTEAMWIDFKCKRPYMIKIYAGGINVISGEPVVETAATRLRRLAKHAAHKDISAASPLQDYFTSGSSPPRWKKGQIKQVIRKDPHPKSWVGASTMVFNVQILNSYVYELVTGARPQTRLMGVEQYYAQGLPFFSMCEEPSGISGSATFAGMKSVLQLEKFEDEKIKPAVIPLTSNKAPIPAVGLTNPNGPLREFRTVADLEKQFASYNTAVTDLEKQFASYSITKF</sequence>
<dbReference type="Proteomes" id="UP000193144">
    <property type="component" value="Unassembled WGS sequence"/>
</dbReference>
<comment type="caution">
    <text evidence="1">The sequence shown here is derived from an EMBL/GenBank/DDBJ whole genome shotgun (WGS) entry which is preliminary data.</text>
</comment>